<reference evidence="2" key="1">
    <citation type="submission" date="2020-02" db="EMBL/GenBank/DDBJ databases">
        <authorList>
            <person name="Meier V. D."/>
        </authorList>
    </citation>
    <scope>NUCLEOTIDE SEQUENCE</scope>
    <source>
        <strain evidence="2">AVDCRST_MAG31</strain>
    </source>
</reference>
<dbReference type="EMBL" id="CADCWA010000166">
    <property type="protein sequence ID" value="CAA9528386.1"/>
    <property type="molecule type" value="Genomic_DNA"/>
</dbReference>
<dbReference type="PANTHER" id="PTHR12526:SF636">
    <property type="entry name" value="BLL3647 PROTEIN"/>
    <property type="match status" value="1"/>
</dbReference>
<evidence type="ECO:0000259" key="1">
    <source>
        <dbReference type="Pfam" id="PF13439"/>
    </source>
</evidence>
<name>A0A6J4TPY2_9SPHN</name>
<dbReference type="Pfam" id="PF13439">
    <property type="entry name" value="Glyco_transf_4"/>
    <property type="match status" value="1"/>
</dbReference>
<dbReference type="RefSeq" id="WP_294170525.1">
    <property type="nucleotide sequence ID" value="NZ_CADCWA010000166.1"/>
</dbReference>
<dbReference type="Gene3D" id="3.40.50.2000">
    <property type="entry name" value="Glycogen Phosphorylase B"/>
    <property type="match status" value="2"/>
</dbReference>
<evidence type="ECO:0000313" key="2">
    <source>
        <dbReference type="EMBL" id="CAA9528386.1"/>
    </source>
</evidence>
<accession>A0A6J4TPY2</accession>
<dbReference type="GO" id="GO:0016757">
    <property type="term" value="F:glycosyltransferase activity"/>
    <property type="evidence" value="ECO:0007669"/>
    <property type="project" value="TreeGrafter"/>
</dbReference>
<gene>
    <name evidence="2" type="ORF">AVDCRST_MAG31-2144</name>
</gene>
<feature type="domain" description="Glycosyltransferase subfamily 4-like N-terminal" evidence="1">
    <location>
        <begin position="13"/>
        <end position="194"/>
    </location>
</feature>
<dbReference type="AlphaFoldDB" id="A0A6J4TPY2"/>
<proteinExistence type="predicted"/>
<dbReference type="CDD" id="cd03801">
    <property type="entry name" value="GT4_PimA-like"/>
    <property type="match status" value="1"/>
</dbReference>
<dbReference type="Pfam" id="PF13692">
    <property type="entry name" value="Glyco_trans_1_4"/>
    <property type="match status" value="1"/>
</dbReference>
<dbReference type="PANTHER" id="PTHR12526">
    <property type="entry name" value="GLYCOSYLTRANSFERASE"/>
    <property type="match status" value="1"/>
</dbReference>
<protein>
    <recommendedName>
        <fullName evidence="1">Glycosyltransferase subfamily 4-like N-terminal domain-containing protein</fullName>
    </recommendedName>
</protein>
<sequence length="397" mass="43972">MKILLLGETLEAGGAETFVIRLANALAERHQVIVAVLHGHRIQPQLAAQLDERVRLDRLRLPAERWLWRADRVLRRSRIDVAVIRLLQRRWLRRLLAREQPDVVHSHLLKADRLAAEAKSAARRMPRHIITLHGDYRPYLRGQADPQMLHAERWIERVLNSADAIVGVAREHLEHLSTAHPEVGGKLHLIYNGYPAPTPAPAPVQLPAGKFLFGMVSRGVEQKGWALAAEAFGLLGRSDVVLVLVGEGPAIERLRRQEPPGVIFAGFAARPTELIARFDVCLLPTLFPHESLPTAIIEYLACGKPVVATNVGEIGAMLQSPDGSLAGRLLPFDGETVSVAELASAMRFLMDHPVERAAMSTAARAAFKRFAMPECTEAYEALYRPRSPPSRSISSTH</sequence>
<dbReference type="InterPro" id="IPR028098">
    <property type="entry name" value="Glyco_trans_4-like_N"/>
</dbReference>
<dbReference type="SUPFAM" id="SSF53756">
    <property type="entry name" value="UDP-Glycosyltransferase/glycogen phosphorylase"/>
    <property type="match status" value="1"/>
</dbReference>
<organism evidence="2">
    <name type="scientific">uncultured Sphingomonas sp</name>
    <dbReference type="NCBI Taxonomy" id="158754"/>
    <lineage>
        <taxon>Bacteria</taxon>
        <taxon>Pseudomonadati</taxon>
        <taxon>Pseudomonadota</taxon>
        <taxon>Alphaproteobacteria</taxon>
        <taxon>Sphingomonadales</taxon>
        <taxon>Sphingomonadaceae</taxon>
        <taxon>Sphingomonas</taxon>
        <taxon>environmental samples</taxon>
    </lineage>
</organism>